<gene>
    <name evidence="7" type="primary">spvB_5</name>
    <name evidence="7" type="ORF">ENSA7_43090</name>
</gene>
<dbReference type="Gene3D" id="2.180.10.10">
    <property type="entry name" value="RHS repeat-associated core"/>
    <property type="match status" value="1"/>
</dbReference>
<evidence type="ECO:0000256" key="1">
    <source>
        <dbReference type="ARBA" id="ARBA00004613"/>
    </source>
</evidence>
<feature type="domain" description="Insecticide toxin TcdB middle/C-terminal" evidence="5">
    <location>
        <begin position="932"/>
        <end position="1033"/>
    </location>
</feature>
<evidence type="ECO:0000256" key="4">
    <source>
        <dbReference type="SAM" id="MobiDB-lite"/>
    </source>
</evidence>
<dbReference type="GO" id="GO:0005737">
    <property type="term" value="C:cytoplasm"/>
    <property type="evidence" value="ECO:0007669"/>
    <property type="project" value="InterPro"/>
</dbReference>
<dbReference type="InterPro" id="IPR050708">
    <property type="entry name" value="T6SS_VgrG/RHS"/>
</dbReference>
<evidence type="ECO:0000313" key="8">
    <source>
        <dbReference type="Proteomes" id="UP000238823"/>
    </source>
</evidence>
<evidence type="ECO:0000313" key="7">
    <source>
        <dbReference type="EMBL" id="PRQ06047.1"/>
    </source>
</evidence>
<dbReference type="RefSeq" id="WP_106091238.1">
    <property type="nucleotide sequence ID" value="NZ_PVNL01000086.1"/>
</dbReference>
<dbReference type="Pfam" id="PF03534">
    <property type="entry name" value="SpvB"/>
    <property type="match status" value="1"/>
</dbReference>
<evidence type="ECO:0000259" key="5">
    <source>
        <dbReference type="Pfam" id="PF12255"/>
    </source>
</evidence>
<dbReference type="OrthoDB" id="173976at2"/>
<dbReference type="InterPro" id="IPR022045">
    <property type="entry name" value="TcdB_toxin_mid/N"/>
</dbReference>
<dbReference type="Proteomes" id="UP000238823">
    <property type="component" value="Unassembled WGS sequence"/>
</dbReference>
<feature type="compositionally biased region" description="Polar residues" evidence="4">
    <location>
        <begin position="96"/>
        <end position="108"/>
    </location>
</feature>
<comment type="subcellular location">
    <subcellularLocation>
        <location evidence="1">Secreted</location>
    </subcellularLocation>
</comment>
<name>A0A2S9YLR3_9BACT</name>
<dbReference type="GO" id="GO:0106274">
    <property type="term" value="F:NAD+-protein-arginine ADP-ribosyltransferase activity"/>
    <property type="evidence" value="ECO:0007669"/>
    <property type="project" value="UniProtKB-EC"/>
</dbReference>
<proteinExistence type="predicted"/>
<dbReference type="Pfam" id="PF12255">
    <property type="entry name" value="TcdB_toxin_midC"/>
    <property type="match status" value="1"/>
</dbReference>
<evidence type="ECO:0000259" key="6">
    <source>
        <dbReference type="Pfam" id="PF12256"/>
    </source>
</evidence>
<dbReference type="InterPro" id="IPR022385">
    <property type="entry name" value="Rhs_assc_core"/>
</dbReference>
<dbReference type="EC" id="2.4.2.31" evidence="7"/>
<evidence type="ECO:0000256" key="2">
    <source>
        <dbReference type="ARBA" id="ARBA00022525"/>
    </source>
</evidence>
<keyword evidence="3" id="KW-0843">Virulence</keyword>
<feature type="domain" description="Insecticide toxin TcdB middle/N-terminal" evidence="6">
    <location>
        <begin position="723"/>
        <end position="852"/>
    </location>
</feature>
<accession>A0A2S9YLR3</accession>
<reference evidence="7 8" key="1">
    <citation type="submission" date="2018-03" db="EMBL/GenBank/DDBJ databases">
        <title>Draft Genome Sequences of the Obligatory Marine Myxobacteria Enhygromyxa salina SWB007.</title>
        <authorList>
            <person name="Poehlein A."/>
            <person name="Moghaddam J.A."/>
            <person name="Harms H."/>
            <person name="Alanjari M."/>
            <person name="Koenig G.M."/>
            <person name="Daniel R."/>
            <person name="Schaeberle T.F."/>
        </authorList>
    </citation>
    <scope>NUCLEOTIDE SEQUENCE [LARGE SCALE GENOMIC DNA]</scope>
    <source>
        <strain evidence="7 8">SWB007</strain>
    </source>
</reference>
<dbReference type="InterPro" id="IPR022044">
    <property type="entry name" value="TcdB_toxin_mid/C"/>
</dbReference>
<dbReference type="PANTHER" id="PTHR32305">
    <property type="match status" value="1"/>
</dbReference>
<comment type="caution">
    <text evidence="7">The sequence shown here is derived from an EMBL/GenBank/DDBJ whole genome shotgun (WGS) entry which is preliminary data.</text>
</comment>
<keyword evidence="7" id="KW-0808">Transferase</keyword>
<feature type="region of interest" description="Disordered" evidence="4">
    <location>
        <begin position="94"/>
        <end position="113"/>
    </location>
</feature>
<protein>
    <submittedName>
        <fullName evidence="7">Mono(ADP-ribosyl)transferase SpvB</fullName>
        <ecNumber evidence="7">2.4.2.31</ecNumber>
    </submittedName>
</protein>
<dbReference type="PANTHER" id="PTHR32305:SF15">
    <property type="entry name" value="PROTEIN RHSA-RELATED"/>
    <property type="match status" value="1"/>
</dbReference>
<dbReference type="InterPro" id="IPR028994">
    <property type="entry name" value="Integrin_alpha_N"/>
</dbReference>
<dbReference type="SUPFAM" id="SSF69318">
    <property type="entry name" value="Integrin alpha N-terminal domain"/>
    <property type="match status" value="1"/>
</dbReference>
<dbReference type="EMBL" id="PVNL01000086">
    <property type="protein sequence ID" value="PRQ06047.1"/>
    <property type="molecule type" value="Genomic_DNA"/>
</dbReference>
<feature type="region of interest" description="Disordered" evidence="4">
    <location>
        <begin position="1831"/>
        <end position="1856"/>
    </location>
</feature>
<evidence type="ECO:0000256" key="3">
    <source>
        <dbReference type="ARBA" id="ARBA00023026"/>
    </source>
</evidence>
<feature type="region of interest" description="Disordered" evidence="4">
    <location>
        <begin position="1"/>
        <end position="82"/>
    </location>
</feature>
<sequence length="2440" mass="268465">MGNNDNDRRNRSNLTSGPSLPIHGAQRSQPFNAGVFPGRDAPGAGRPADPNPFARAFRSPYGGDQAGDPRSTFAPTISLPTGGGAVRSIGEKFSPNPFTGTGSTSVPVATSPGRGRFGPSLALSYGSGQGNGPLGIGWSLGVPTISRKTEKGLPEYWDTNPDPKQNDTFILSGVEDLVEVDFEKRDGHFIHRFQPRVEGGFSRIERWRSKATKQVFWKTISRDNVTSYYGKTAAARVADPAYPKRVFSWLLEESHDDRGNIIVYEYKQEDLAGVDVNAAEERPRLANDGVQAQRYLKRIKYGNATPFVAGGWMFEVVLDYGEHGTWHGEQLEVSPAEDRPWPARLDTFSSYRAGFEIRTRRLCRRVLMFHHFAELGEAPYLVGSTDLLHAEDPAMTRVTGVVQRSYRLDADSGWFDTAALPTLEFEYSDASVDPVLHEITDATTLKSLPAGIDGRMTRLVDLDGEGVPGLVTESAGTWYFKRGLGDGRFGPMVAMPSRPTTLGAPGVQLMDLDGDGRKELVSFVAPAPGYFTRTNNEGWGNFRKFSTIPNIDWQDPRMQLIDVSGDGFPDVLIDRGDHFTWYRSKGADGFDAPKRIPNTHDAGSRPTLVFNDARTSIQFADMTGDGLPDLVRIRNGEVAYWPCLGFGQFGSMIRMRGLSSFASASDLFHPSRVRLSDVDGSGTTDLIYLGDRGATIYRNLSGNSFAAGEHVSQFPSLRGVDWVEVVDLKGNGTGCLVWSSSHSAGRGGVLRYIDLTSGTKPHLLIATKNNMGAQTRISYAPSTKFYLADKAAGKPWLTKLPFPVHVVDRVEHLDHVSRQRFVQHFAYHHGYFDGQEREFRGFGMVETWDTESFADFSGDGLFAFEQFDVVEEQLHQPPVYTKSWFHTGAYLTGGKKYSRLFADEYWAGDADAWQLPDSRMPSGLRGDDTAEALRALANRTLRTEVYALDGSELEGVPYTVSEATFEVRQVRARGDNRFGVYLAHDREALSYHYERDAADPRIGHSFVLEVDDYGTVLRSAAVAYPRRGAPEHADQSALHVTISEADVVHLDGDPNTLRLGVAIESRSYELHGLVAPADSAFAWKVMRAAADTADGVDKRLLSRTRMRYLADDLSDPLPHGSVQSKALVYDSDAMAMTEAQRQAVFGGLTGAPTNAELEDEGKYVLADDAWWVRTGHPTYDATKFFMVTAVEDPCGNVYSTTYDAHALLTVSSTDPLGNTVSAAHDYRLLAPWQLTDANGNRSQVAADVLGFVIASAIMGKVGDNDGDTLDDRTSTFEYDLFAWQNSGKPSWAKSRQRETHQDPNTRWLEQRTYFSGAGGVVMVKAQTRPGLAPQRDQDGALIIMDGELQYADTSPNLRWVGNGRVVLDNKGNVVKAYEPYFSSIPDYEDEAELVEQGVTSLNHYDPLGRLIRTDLPNGTFSRVEFTPWGQTSWDVNDTVLDSDWHAARIGYEGQDVALQKERRAAQLAAKHADTPSKVHLDTLGRPFLAVAHNKDDQGVDEFYATRSVLDIQGNVLEVVDARGNSAETRTYGMHGQSLFVGSVDAGDRRHLLTALGQPMRSWDSRGQRFLSTYDTLRRPVDRTVSVGGGAEKLLERMVYGELLATPETTNHRGRVYRVYDGAGVATTSAFDFKGHALNEQRQLVASKTTTPDWSALLQESTIPAMATAAAPLLDTETFSARSQRDALGRVLTAISPDNSEVTYSYDEGGGLQRVELEHRGSPTLETVVGEITYNARGQRERVVYGPANSPTTTTTYAYDPQTYRLSRLLTIRGSDQTALQGLHYHYDPAGNITDIRDTAQQTVYFQNAVVEAANSYTYDATYRLIEATGREHATQGTTQRTHEQLPVGPQPMTSDPSAMRRYTQRYVYDSVGNILKMQHLPAAGTGWTRRYEYAANGNRLLAISAPGDAANGPYSHTYGYDAHGSMTTMPHLAAMDWDHDDQLRHATAGTEQVYFQYAGGIRSRKYTEKQGSTTEERIYLGPFEFYRKRTNGTLDLERESLHVSDGSGRICMVETKTVDDGMTVGNSVAFCRYQLSNHLGSAATELDRGGAIISYEEYHPYGTSAYRAVDASIDVSARRYRYTGMERDEETGLEYHSARYYSPWISRWISPDPVGLTAGDNRYRYACNNPSSASDVTGEEETFVSETMPDWAGSNAKGSWEAGGTDFDDYGHEATIWVWHAEESVGPPTGSIKAGNRAKAAAAQRQYEQDLAQAQQIEPPLGLYENFPAHAGPHLRDQTVGIQDDFLAFHADFVQSEQRRITYIGGRVSFGAQVAMEAMPLIGEFGHLAALGARVGRSVNRALSKGLGQIEALSASTRGGAQVGEGLVEGGGPVFKILEEESGTIHLTANIGDDTLEILAGIKREGDILVLEGLHIQKTTGEVETAFNTVGPRKLIETVRAFGKERGATAVRVEGFARSTGSTKGRTPKPFTITVDPVDP</sequence>
<dbReference type="NCBIfam" id="TIGR03696">
    <property type="entry name" value="Rhs_assc_core"/>
    <property type="match status" value="1"/>
</dbReference>
<organism evidence="7 8">
    <name type="scientific">Enhygromyxa salina</name>
    <dbReference type="NCBI Taxonomy" id="215803"/>
    <lineage>
        <taxon>Bacteria</taxon>
        <taxon>Pseudomonadati</taxon>
        <taxon>Myxococcota</taxon>
        <taxon>Polyangia</taxon>
        <taxon>Nannocystales</taxon>
        <taxon>Nannocystaceae</taxon>
        <taxon>Enhygromyxa</taxon>
    </lineage>
</organism>
<keyword evidence="7" id="KW-0328">Glycosyltransferase</keyword>
<keyword evidence="2" id="KW-0964">Secreted</keyword>
<dbReference type="InterPro" id="IPR003284">
    <property type="entry name" value="Sal_SpvB"/>
</dbReference>
<dbReference type="PRINTS" id="PR01341">
    <property type="entry name" value="SALSPVBPROT"/>
</dbReference>
<dbReference type="Pfam" id="PF12256">
    <property type="entry name" value="TcdB_toxin_midN"/>
    <property type="match status" value="1"/>
</dbReference>
<dbReference type="GO" id="GO:0005576">
    <property type="term" value="C:extracellular region"/>
    <property type="evidence" value="ECO:0007669"/>
    <property type="project" value="UniProtKB-SubCell"/>
</dbReference>
<feature type="compositionally biased region" description="Basic and acidic residues" evidence="4">
    <location>
        <begin position="1"/>
        <end position="10"/>
    </location>
</feature>